<dbReference type="InterPro" id="IPR001761">
    <property type="entry name" value="Peripla_BP/Lac1_sug-bd_dom"/>
</dbReference>
<dbReference type="Gene3D" id="3.40.50.2300">
    <property type="match status" value="2"/>
</dbReference>
<name>A0ABR7VHE7_VIRHA</name>
<reference evidence="6 7" key="1">
    <citation type="submission" date="2020-09" db="EMBL/GenBank/DDBJ databases">
        <title>Draft Genome Sequences of Oil-Oxidizing Bacteria Halomonas titanicae, Marinobacter lutaoensis, and Virgibacillus halodenitrificans Isolated from Highly Saline Environments.</title>
        <authorList>
            <person name="Grouzdev D.S."/>
            <person name="Sokolova D.S."/>
            <person name="Semenova E.M."/>
            <person name="Borzenkov I.A."/>
            <person name="Bidzhieva S.K."/>
            <person name="Poltaraus A.B."/>
            <person name="Nazina T.N."/>
        </authorList>
    </citation>
    <scope>NUCLEOTIDE SEQUENCE [LARGE SCALE GENOMIC DNA]</scope>
    <source>
        <strain evidence="6 7">VKM B-3472D</strain>
    </source>
</reference>
<evidence type="ECO:0000313" key="6">
    <source>
        <dbReference type="EMBL" id="MBD1221370.1"/>
    </source>
</evidence>
<feature type="domain" description="HTH lacI-type" evidence="5">
    <location>
        <begin position="2"/>
        <end position="56"/>
    </location>
</feature>
<evidence type="ECO:0000313" key="7">
    <source>
        <dbReference type="Proteomes" id="UP000621631"/>
    </source>
</evidence>
<evidence type="ECO:0000256" key="4">
    <source>
        <dbReference type="ARBA" id="ARBA00023163"/>
    </source>
</evidence>
<evidence type="ECO:0000256" key="2">
    <source>
        <dbReference type="ARBA" id="ARBA00023015"/>
    </source>
</evidence>
<evidence type="ECO:0000259" key="5">
    <source>
        <dbReference type="PROSITE" id="PS50932"/>
    </source>
</evidence>
<dbReference type="CDD" id="cd01392">
    <property type="entry name" value="HTH_LacI"/>
    <property type="match status" value="1"/>
</dbReference>
<dbReference type="Pfam" id="PF00356">
    <property type="entry name" value="LacI"/>
    <property type="match status" value="1"/>
</dbReference>
<dbReference type="SMART" id="SM00354">
    <property type="entry name" value="HTH_LACI"/>
    <property type="match status" value="1"/>
</dbReference>
<dbReference type="PROSITE" id="PS50932">
    <property type="entry name" value="HTH_LACI_2"/>
    <property type="match status" value="1"/>
</dbReference>
<comment type="caution">
    <text evidence="6">The sequence shown here is derived from an EMBL/GenBank/DDBJ whole genome shotgun (WGS) entry which is preliminary data.</text>
</comment>
<dbReference type="EMBL" id="JACWEZ010000001">
    <property type="protein sequence ID" value="MBD1221370.1"/>
    <property type="molecule type" value="Genomic_DNA"/>
</dbReference>
<dbReference type="InterPro" id="IPR000843">
    <property type="entry name" value="HTH_LacI"/>
</dbReference>
<dbReference type="Gene3D" id="1.10.260.40">
    <property type="entry name" value="lambda repressor-like DNA-binding domains"/>
    <property type="match status" value="1"/>
</dbReference>
<dbReference type="SUPFAM" id="SSF47413">
    <property type="entry name" value="lambda repressor-like DNA-binding domains"/>
    <property type="match status" value="1"/>
</dbReference>
<evidence type="ECO:0000256" key="3">
    <source>
        <dbReference type="ARBA" id="ARBA00023125"/>
    </source>
</evidence>
<proteinExistence type="predicted"/>
<accession>A0ABR7VHE7</accession>
<dbReference type="PANTHER" id="PTHR30146">
    <property type="entry name" value="LACI-RELATED TRANSCRIPTIONAL REPRESSOR"/>
    <property type="match status" value="1"/>
</dbReference>
<protein>
    <submittedName>
        <fullName evidence="6">LacI family DNA-binding transcriptional regulator</fullName>
    </submittedName>
</protein>
<dbReference type="Proteomes" id="UP000621631">
    <property type="component" value="Unassembled WGS sequence"/>
</dbReference>
<dbReference type="PRINTS" id="PR00036">
    <property type="entry name" value="HTHLACI"/>
</dbReference>
<sequence length="338" mass="37408">MTTIYDIAKLANVSPMTVSRVINNTGKIKDSTKQRVEHIINELGYIPNSAARSLISKKTKLLSLILTDITNPFFTKVARGAEDKAMELGYQILLSNSDEDPVKEAAYIDMVLSTRVDGVLITPTGDDTVNELNRLTKHQIPAVLLDREIKNFSGDAVIGDSYEGSRKLVEHLISLGHNRIALINGPAAISTARERHRGYVETMESSGFPIVNNYISNINYKTDNTQNIIQTLFSLPENERPTAIFAANNFIAVRTIQALDSFGFRVPNDVAVVCFDEIGPIDNFNPFLTVATQPAYEFGQIGIQLLIDRIEKEGAHQPNKIVLPPKIIIRQSSVTNVD</sequence>
<dbReference type="PROSITE" id="PS00356">
    <property type="entry name" value="HTH_LACI_1"/>
    <property type="match status" value="1"/>
</dbReference>
<dbReference type="GO" id="GO:0003677">
    <property type="term" value="F:DNA binding"/>
    <property type="evidence" value="ECO:0007669"/>
    <property type="project" value="UniProtKB-KW"/>
</dbReference>
<dbReference type="SUPFAM" id="SSF53822">
    <property type="entry name" value="Periplasmic binding protein-like I"/>
    <property type="match status" value="1"/>
</dbReference>
<dbReference type="InterPro" id="IPR028082">
    <property type="entry name" value="Peripla_BP_I"/>
</dbReference>
<keyword evidence="1" id="KW-0678">Repressor</keyword>
<evidence type="ECO:0000256" key="1">
    <source>
        <dbReference type="ARBA" id="ARBA00022491"/>
    </source>
</evidence>
<dbReference type="RefSeq" id="WP_189776804.1">
    <property type="nucleotide sequence ID" value="NZ_CP126077.1"/>
</dbReference>
<gene>
    <name evidence="6" type="ORF">IC602_01950</name>
</gene>
<keyword evidence="4" id="KW-0804">Transcription</keyword>
<keyword evidence="3 6" id="KW-0238">DNA-binding</keyword>
<dbReference type="Pfam" id="PF00532">
    <property type="entry name" value="Peripla_BP_1"/>
    <property type="match status" value="1"/>
</dbReference>
<organism evidence="6 7">
    <name type="scientific">Virgibacillus halodenitrificans</name>
    <name type="common">Bacillus halodenitrificans</name>
    <dbReference type="NCBI Taxonomy" id="1482"/>
    <lineage>
        <taxon>Bacteria</taxon>
        <taxon>Bacillati</taxon>
        <taxon>Bacillota</taxon>
        <taxon>Bacilli</taxon>
        <taxon>Bacillales</taxon>
        <taxon>Bacillaceae</taxon>
        <taxon>Virgibacillus</taxon>
    </lineage>
</organism>
<keyword evidence="7" id="KW-1185">Reference proteome</keyword>
<dbReference type="PANTHER" id="PTHR30146:SF148">
    <property type="entry name" value="HTH-TYPE TRANSCRIPTIONAL REPRESSOR PURR-RELATED"/>
    <property type="match status" value="1"/>
</dbReference>
<keyword evidence="2" id="KW-0805">Transcription regulation</keyword>
<dbReference type="InterPro" id="IPR010982">
    <property type="entry name" value="Lambda_DNA-bd_dom_sf"/>
</dbReference>